<dbReference type="InterPro" id="IPR036396">
    <property type="entry name" value="Cyt_P450_sf"/>
</dbReference>
<dbReference type="PRINTS" id="PR00463">
    <property type="entry name" value="EP450I"/>
</dbReference>
<protein>
    <submittedName>
        <fullName evidence="10">Uncharacterized protein</fullName>
    </submittedName>
</protein>
<keyword evidence="3 6" id="KW-0479">Metal-binding</keyword>
<proteinExistence type="inferred from homology"/>
<sequence>MNGELHSPNYDNSTITIFFHFPSTFYGPPRNWIGRDPTHWENPLEFRPERFTAKGRSFGVDVKGKHYHFLPFGSGRRRCPGISLANGGAVDMTEGHGGSLHRAHPMRERERERDVGWSHK</sequence>
<evidence type="ECO:0000256" key="4">
    <source>
        <dbReference type="ARBA" id="ARBA00023002"/>
    </source>
</evidence>
<feature type="binding site" description="axial binding residue" evidence="6">
    <location>
        <position position="79"/>
    </location>
    <ligand>
        <name>heme</name>
        <dbReference type="ChEBI" id="CHEBI:30413"/>
    </ligand>
    <ligandPart>
        <name>Fe</name>
        <dbReference type="ChEBI" id="CHEBI:18248"/>
    </ligandPart>
</feature>
<dbReference type="Gene3D" id="1.10.630.10">
    <property type="entry name" value="Cytochrome P450"/>
    <property type="match status" value="1"/>
</dbReference>
<evidence type="ECO:0000256" key="2">
    <source>
        <dbReference type="ARBA" id="ARBA00022617"/>
    </source>
</evidence>
<dbReference type="Proteomes" id="UP000663760">
    <property type="component" value="Chromosome 16"/>
</dbReference>
<evidence type="ECO:0000256" key="1">
    <source>
        <dbReference type="ARBA" id="ARBA00010617"/>
    </source>
</evidence>
<dbReference type="PROSITE" id="PS00086">
    <property type="entry name" value="CYTOCHROME_P450"/>
    <property type="match status" value="1"/>
</dbReference>
<dbReference type="GO" id="GO:0020037">
    <property type="term" value="F:heme binding"/>
    <property type="evidence" value="ECO:0007669"/>
    <property type="project" value="InterPro"/>
</dbReference>
<dbReference type="GO" id="GO:0016705">
    <property type="term" value="F:oxidoreductase activity, acting on paired donors, with incorporation or reduction of molecular oxygen"/>
    <property type="evidence" value="ECO:0007669"/>
    <property type="project" value="InterPro"/>
</dbReference>
<keyword evidence="2 6" id="KW-0349">Heme</keyword>
<accession>A0A7I8LI86</accession>
<keyword evidence="11" id="KW-1185">Reference proteome</keyword>
<evidence type="ECO:0000256" key="5">
    <source>
        <dbReference type="ARBA" id="ARBA00023004"/>
    </source>
</evidence>
<dbReference type="GO" id="GO:0005506">
    <property type="term" value="F:iron ion binding"/>
    <property type="evidence" value="ECO:0007669"/>
    <property type="project" value="InterPro"/>
</dbReference>
<evidence type="ECO:0000313" key="9">
    <source>
        <dbReference type="EMBL" id="CAA2633196.1"/>
    </source>
</evidence>
<dbReference type="InterPro" id="IPR001128">
    <property type="entry name" value="Cyt_P450"/>
</dbReference>
<dbReference type="PANTHER" id="PTHR47944:SF6">
    <property type="entry name" value="CYTOCHROME P450 84A1"/>
    <property type="match status" value="1"/>
</dbReference>
<comment type="similarity">
    <text evidence="1 7">Belongs to the cytochrome P450 family.</text>
</comment>
<evidence type="ECO:0000256" key="3">
    <source>
        <dbReference type="ARBA" id="ARBA00022723"/>
    </source>
</evidence>
<dbReference type="EMBL" id="LR746279">
    <property type="protein sequence ID" value="CAA7409500.1"/>
    <property type="molecule type" value="Genomic_DNA"/>
</dbReference>
<feature type="region of interest" description="Disordered" evidence="8">
    <location>
        <begin position="90"/>
        <end position="120"/>
    </location>
</feature>
<gene>
    <name evidence="9" type="ORF">SI7747_16018730</name>
    <name evidence="10" type="ORF">SI8410_16020178</name>
</gene>
<dbReference type="GO" id="GO:0004497">
    <property type="term" value="F:monooxygenase activity"/>
    <property type="evidence" value="ECO:0007669"/>
    <property type="project" value="UniProtKB-KW"/>
</dbReference>
<dbReference type="InterPro" id="IPR002401">
    <property type="entry name" value="Cyt_P450_E_grp-I"/>
</dbReference>
<organism evidence="10 11">
    <name type="scientific">Spirodela intermedia</name>
    <name type="common">Intermediate duckweed</name>
    <dbReference type="NCBI Taxonomy" id="51605"/>
    <lineage>
        <taxon>Eukaryota</taxon>
        <taxon>Viridiplantae</taxon>
        <taxon>Streptophyta</taxon>
        <taxon>Embryophyta</taxon>
        <taxon>Tracheophyta</taxon>
        <taxon>Spermatophyta</taxon>
        <taxon>Magnoliopsida</taxon>
        <taxon>Liliopsida</taxon>
        <taxon>Araceae</taxon>
        <taxon>Lemnoideae</taxon>
        <taxon>Spirodela</taxon>
    </lineage>
</organism>
<dbReference type="AlphaFoldDB" id="A0A7I8LI86"/>
<evidence type="ECO:0000256" key="8">
    <source>
        <dbReference type="SAM" id="MobiDB-lite"/>
    </source>
</evidence>
<feature type="compositionally biased region" description="Basic and acidic residues" evidence="8">
    <location>
        <begin position="105"/>
        <end position="120"/>
    </location>
</feature>
<dbReference type="EMBL" id="LR743603">
    <property type="protein sequence ID" value="CAA2633196.1"/>
    <property type="molecule type" value="Genomic_DNA"/>
</dbReference>
<dbReference type="Pfam" id="PF00067">
    <property type="entry name" value="p450"/>
    <property type="match status" value="1"/>
</dbReference>
<evidence type="ECO:0000256" key="7">
    <source>
        <dbReference type="RuleBase" id="RU000461"/>
    </source>
</evidence>
<keyword evidence="4 7" id="KW-0560">Oxidoreductase</keyword>
<reference evidence="10" key="1">
    <citation type="submission" date="2020-02" db="EMBL/GenBank/DDBJ databases">
        <authorList>
            <person name="Scholz U."/>
            <person name="Mascher M."/>
            <person name="Fiebig A."/>
        </authorList>
    </citation>
    <scope>NUCLEOTIDE SEQUENCE</scope>
</reference>
<evidence type="ECO:0000313" key="10">
    <source>
        <dbReference type="EMBL" id="CAA7409500.1"/>
    </source>
</evidence>
<dbReference type="InterPro" id="IPR017972">
    <property type="entry name" value="Cyt_P450_CS"/>
</dbReference>
<name>A0A7I8LI86_SPIIN</name>
<evidence type="ECO:0000256" key="6">
    <source>
        <dbReference type="PIRSR" id="PIRSR602401-1"/>
    </source>
</evidence>
<comment type="cofactor">
    <cofactor evidence="6">
        <name>heme</name>
        <dbReference type="ChEBI" id="CHEBI:30413"/>
    </cofactor>
</comment>
<dbReference type="SUPFAM" id="SSF48264">
    <property type="entry name" value="Cytochrome P450"/>
    <property type="match status" value="1"/>
</dbReference>
<keyword evidence="7" id="KW-0503">Monooxygenase</keyword>
<evidence type="ECO:0000313" key="11">
    <source>
        <dbReference type="Proteomes" id="UP000663760"/>
    </source>
</evidence>
<dbReference type="PANTHER" id="PTHR47944">
    <property type="entry name" value="CYTOCHROME P450 98A9"/>
    <property type="match status" value="1"/>
</dbReference>
<keyword evidence="5 6" id="KW-0408">Iron</keyword>
<dbReference type="OrthoDB" id="785055at2759"/>